<organism evidence="2 3">
    <name type="scientific">Tetrapyrgos nigripes</name>
    <dbReference type="NCBI Taxonomy" id="182062"/>
    <lineage>
        <taxon>Eukaryota</taxon>
        <taxon>Fungi</taxon>
        <taxon>Dikarya</taxon>
        <taxon>Basidiomycota</taxon>
        <taxon>Agaricomycotina</taxon>
        <taxon>Agaricomycetes</taxon>
        <taxon>Agaricomycetidae</taxon>
        <taxon>Agaricales</taxon>
        <taxon>Marasmiineae</taxon>
        <taxon>Marasmiaceae</taxon>
        <taxon>Tetrapyrgos</taxon>
    </lineage>
</organism>
<comment type="caution">
    <text evidence="2">The sequence shown here is derived from an EMBL/GenBank/DDBJ whole genome shotgun (WGS) entry which is preliminary data.</text>
</comment>
<dbReference type="AlphaFoldDB" id="A0A8H5C9K1"/>
<evidence type="ECO:0000313" key="3">
    <source>
        <dbReference type="Proteomes" id="UP000559256"/>
    </source>
</evidence>
<dbReference type="PANTHER" id="PTHR47815">
    <property type="entry name" value="UNIVERSAL STRESS PROTEIN A FAMILY PROTEIN C25B2.10"/>
    <property type="match status" value="1"/>
</dbReference>
<dbReference type="Proteomes" id="UP000559256">
    <property type="component" value="Unassembled WGS sequence"/>
</dbReference>
<proteinExistence type="predicted"/>
<accession>A0A8H5C9K1</accession>
<dbReference type="EMBL" id="JAACJM010000225">
    <property type="protein sequence ID" value="KAF5336668.1"/>
    <property type="molecule type" value="Genomic_DNA"/>
</dbReference>
<evidence type="ECO:0000313" key="2">
    <source>
        <dbReference type="EMBL" id="KAF5336668.1"/>
    </source>
</evidence>
<feature type="region of interest" description="Disordered" evidence="1">
    <location>
        <begin position="1"/>
        <end position="75"/>
    </location>
</feature>
<feature type="compositionally biased region" description="Low complexity" evidence="1">
    <location>
        <begin position="41"/>
        <end position="58"/>
    </location>
</feature>
<dbReference type="PANTHER" id="PTHR47815:SF1">
    <property type="entry name" value="UNIVERSAL STRESS PROTEIN A FAMILY PROTEIN C25B2.10"/>
    <property type="match status" value="1"/>
</dbReference>
<keyword evidence="3" id="KW-1185">Reference proteome</keyword>
<sequence length="196" mass="20638">MTSLRSAMKHSSPSPLSSPFSSTHGLPAFSSSPTDDAPPLSGRSSTSSRPSTSAGYSADHSTHSSSLLRTASGTSLSSAPSTASTLIVNPLSPNPYATPVPGYTPKVSFDTFENPVASMFSFTLRSTSAGYTRNRNTRLVSVLSKRLRSHGGRVFLCASSPDESGQEALDWSLESFVQDGDELVVFRGVEEDVLGV</sequence>
<evidence type="ECO:0000256" key="1">
    <source>
        <dbReference type="SAM" id="MobiDB-lite"/>
    </source>
</evidence>
<protein>
    <submittedName>
        <fullName evidence="2">Uncharacterized protein</fullName>
    </submittedName>
</protein>
<feature type="compositionally biased region" description="Low complexity" evidence="1">
    <location>
        <begin position="11"/>
        <end position="22"/>
    </location>
</feature>
<name>A0A8H5C9K1_9AGAR</name>
<dbReference type="OrthoDB" id="2690153at2759"/>
<reference evidence="2 3" key="1">
    <citation type="journal article" date="2020" name="ISME J.">
        <title>Uncovering the hidden diversity of litter-decomposition mechanisms in mushroom-forming fungi.</title>
        <authorList>
            <person name="Floudas D."/>
            <person name="Bentzer J."/>
            <person name="Ahren D."/>
            <person name="Johansson T."/>
            <person name="Persson P."/>
            <person name="Tunlid A."/>
        </authorList>
    </citation>
    <scope>NUCLEOTIDE SEQUENCE [LARGE SCALE GENOMIC DNA]</scope>
    <source>
        <strain evidence="2 3">CBS 291.85</strain>
    </source>
</reference>
<gene>
    <name evidence="2" type="ORF">D9758_015668</name>
</gene>